<sequence>MGCLAEVLASSNDVRYKYGKEAQKYIIEFLLTYSCYDLKSLAEILNCKCSLLSLVLSGKDYLDEKTAIELFNWFFLFINA</sequence>
<dbReference type="OrthoDB" id="5638807at2"/>
<dbReference type="Proteomes" id="UP000054985">
    <property type="component" value="Unassembled WGS sequence"/>
</dbReference>
<dbReference type="Proteomes" id="UP000254040">
    <property type="component" value="Unassembled WGS sequence"/>
</dbReference>
<evidence type="ECO:0000313" key="1">
    <source>
        <dbReference type="EMBL" id="KTD35484.1"/>
    </source>
</evidence>
<evidence type="ECO:0000313" key="4">
    <source>
        <dbReference type="Proteomes" id="UP000254040"/>
    </source>
</evidence>
<name>A0A378JX43_9GAMM</name>
<dbReference type="EMBL" id="UGOG01000001">
    <property type="protein sequence ID" value="STX62072.1"/>
    <property type="molecule type" value="Genomic_DNA"/>
</dbReference>
<reference evidence="2 4" key="2">
    <citation type="submission" date="2018-06" db="EMBL/GenBank/DDBJ databases">
        <authorList>
            <consortium name="Pathogen Informatics"/>
            <person name="Doyle S."/>
        </authorList>
    </citation>
    <scope>NUCLEOTIDE SEQUENCE [LARGE SCALE GENOMIC DNA]</scope>
    <source>
        <strain evidence="2 4">NCTC12239</strain>
    </source>
</reference>
<reference evidence="1 3" key="1">
    <citation type="submission" date="2015-11" db="EMBL/GenBank/DDBJ databases">
        <title>Genomic analysis of 38 Legionella species identifies large and diverse effector repertoires.</title>
        <authorList>
            <person name="Burstein D."/>
            <person name="Amaro F."/>
            <person name="Zusman T."/>
            <person name="Lifshitz Z."/>
            <person name="Cohen O."/>
            <person name="Gilbert J.A."/>
            <person name="Pupko T."/>
            <person name="Shuman H.A."/>
            <person name="Segal G."/>
        </authorList>
    </citation>
    <scope>NUCLEOTIDE SEQUENCE [LARGE SCALE GENOMIC DNA]</scope>
    <source>
        <strain evidence="1 3">ATCC 43877</strain>
    </source>
</reference>
<dbReference type="EMBL" id="LNYN01000014">
    <property type="protein sequence ID" value="KTD35484.1"/>
    <property type="molecule type" value="Genomic_DNA"/>
</dbReference>
<accession>A0A378JX43</accession>
<organism evidence="2 4">
    <name type="scientific">Legionella moravica</name>
    <dbReference type="NCBI Taxonomy" id="39962"/>
    <lineage>
        <taxon>Bacteria</taxon>
        <taxon>Pseudomonadati</taxon>
        <taxon>Pseudomonadota</taxon>
        <taxon>Gammaproteobacteria</taxon>
        <taxon>Legionellales</taxon>
        <taxon>Legionellaceae</taxon>
        <taxon>Legionella</taxon>
    </lineage>
</organism>
<protein>
    <submittedName>
        <fullName evidence="2">Uncharacterized protein</fullName>
    </submittedName>
</protein>
<dbReference type="RefSeq" id="WP_028383957.1">
    <property type="nucleotide sequence ID" value="NZ_CAAAJG010000005.1"/>
</dbReference>
<keyword evidence="3" id="KW-1185">Reference proteome</keyword>
<proteinExistence type="predicted"/>
<evidence type="ECO:0000313" key="3">
    <source>
        <dbReference type="Proteomes" id="UP000054985"/>
    </source>
</evidence>
<evidence type="ECO:0000313" key="2">
    <source>
        <dbReference type="EMBL" id="STX62072.1"/>
    </source>
</evidence>
<gene>
    <name evidence="1" type="ORF">Lmor_0931</name>
    <name evidence="2" type="ORF">NCTC12239_00990</name>
</gene>
<dbReference type="AlphaFoldDB" id="A0A378JX43"/>